<reference evidence="1" key="1">
    <citation type="submission" date="2021-08" db="EMBL/GenBank/DDBJ databases">
        <title>WGS assembly of Ceratopteris richardii.</title>
        <authorList>
            <person name="Marchant D.B."/>
            <person name="Chen G."/>
            <person name="Jenkins J."/>
            <person name="Shu S."/>
            <person name="Leebens-Mack J."/>
            <person name="Grimwood J."/>
            <person name="Schmutz J."/>
            <person name="Soltis P."/>
            <person name="Soltis D."/>
            <person name="Chen Z.-H."/>
        </authorList>
    </citation>
    <scope>NUCLEOTIDE SEQUENCE</scope>
    <source>
        <strain evidence="1">Whitten #5841</strain>
        <tissue evidence="1">Leaf</tissue>
    </source>
</reference>
<protein>
    <submittedName>
        <fullName evidence="1">Uncharacterized protein</fullName>
    </submittedName>
</protein>
<name>A0A8T2QIJ9_CERRI</name>
<proteinExistence type="predicted"/>
<evidence type="ECO:0000313" key="2">
    <source>
        <dbReference type="Proteomes" id="UP000825935"/>
    </source>
</evidence>
<evidence type="ECO:0000313" key="1">
    <source>
        <dbReference type="EMBL" id="KAH7283355.1"/>
    </source>
</evidence>
<dbReference type="EMBL" id="CM035439">
    <property type="protein sequence ID" value="KAH7283355.1"/>
    <property type="molecule type" value="Genomic_DNA"/>
</dbReference>
<organism evidence="1 2">
    <name type="scientific">Ceratopteris richardii</name>
    <name type="common">Triangle waterfern</name>
    <dbReference type="NCBI Taxonomy" id="49495"/>
    <lineage>
        <taxon>Eukaryota</taxon>
        <taxon>Viridiplantae</taxon>
        <taxon>Streptophyta</taxon>
        <taxon>Embryophyta</taxon>
        <taxon>Tracheophyta</taxon>
        <taxon>Polypodiopsida</taxon>
        <taxon>Polypodiidae</taxon>
        <taxon>Polypodiales</taxon>
        <taxon>Pteridineae</taxon>
        <taxon>Pteridaceae</taxon>
        <taxon>Parkerioideae</taxon>
        <taxon>Ceratopteris</taxon>
    </lineage>
</organism>
<sequence>MAAEPSCRCSDFLISCSCQDTALMISSSMCLYWRELISLPPMRQFWRSRH</sequence>
<accession>A0A8T2QIJ9</accession>
<dbReference type="AlphaFoldDB" id="A0A8T2QIJ9"/>
<gene>
    <name evidence="1" type="ORF">KP509_34G002900</name>
</gene>
<comment type="caution">
    <text evidence="1">The sequence shown here is derived from an EMBL/GenBank/DDBJ whole genome shotgun (WGS) entry which is preliminary data.</text>
</comment>
<keyword evidence="2" id="KW-1185">Reference proteome</keyword>
<dbReference type="Proteomes" id="UP000825935">
    <property type="component" value="Chromosome 34"/>
</dbReference>